<feature type="binding site" evidence="9">
    <location>
        <position position="15"/>
    </location>
    <ligand>
        <name>NADPH</name>
        <dbReference type="ChEBI" id="CHEBI:57783"/>
    </ligand>
</feature>
<feature type="binding site" evidence="9">
    <location>
        <position position="43"/>
    </location>
    <ligand>
        <name>NADPH</name>
        <dbReference type="ChEBI" id="CHEBI:57783"/>
    </ligand>
</feature>
<dbReference type="InterPro" id="IPR013512">
    <property type="entry name" value="DXP_reductoisomerase_N"/>
</dbReference>
<evidence type="ECO:0000259" key="10">
    <source>
        <dbReference type="Pfam" id="PF02670"/>
    </source>
</evidence>
<keyword evidence="6 9" id="KW-0464">Manganese</keyword>
<feature type="binding site" evidence="9">
    <location>
        <position position="156"/>
    </location>
    <ligand>
        <name>1-deoxy-D-xylulose 5-phosphate</name>
        <dbReference type="ChEBI" id="CHEBI:57792"/>
    </ligand>
</feature>
<keyword evidence="5 9" id="KW-0560">Oxidoreductase</keyword>
<dbReference type="InterPro" id="IPR003821">
    <property type="entry name" value="DXP_reductoisomerase"/>
</dbReference>
<dbReference type="InterPro" id="IPR013644">
    <property type="entry name" value="DXP_reductoisomerase_C"/>
</dbReference>
<feature type="domain" description="1-deoxy-D-xylulose 5-phosphate reductoisomerase C-terminal" evidence="11">
    <location>
        <begin position="150"/>
        <end position="233"/>
    </location>
</feature>
<evidence type="ECO:0000256" key="6">
    <source>
        <dbReference type="ARBA" id="ARBA00023211"/>
    </source>
</evidence>
<feature type="binding site" evidence="9">
    <location>
        <position position="203"/>
    </location>
    <ligand>
        <name>1-deoxy-D-xylulose 5-phosphate</name>
        <dbReference type="ChEBI" id="CHEBI:57792"/>
    </ligand>
</feature>
<dbReference type="RefSeq" id="WP_135431960.1">
    <property type="nucleotide sequence ID" value="NZ_SRLA01000001.1"/>
</dbReference>
<dbReference type="PIRSF" id="PIRSF006205">
    <property type="entry name" value="Dxp_reductismrs"/>
    <property type="match status" value="1"/>
</dbReference>
<evidence type="ECO:0000256" key="3">
    <source>
        <dbReference type="ARBA" id="ARBA00022723"/>
    </source>
</evidence>
<dbReference type="Pfam" id="PF08436">
    <property type="entry name" value="DXP_redisom_C"/>
    <property type="match status" value="1"/>
</dbReference>
<comment type="function">
    <text evidence="9">Catalyzes the NADPH-dependent rearrangement and reduction of 1-deoxy-D-xylulose-5-phosphate (DXP) to 2-C-methyl-D-erythritol 4-phosphate (MEP).</text>
</comment>
<keyword evidence="14" id="KW-1185">Reference proteome</keyword>
<feature type="binding site" evidence="9">
    <location>
        <position position="154"/>
    </location>
    <ligand>
        <name>Mn(2+)</name>
        <dbReference type="ChEBI" id="CHEBI:29035"/>
    </ligand>
</feature>
<keyword evidence="4 9" id="KW-0521">NADP</keyword>
<evidence type="ECO:0000259" key="12">
    <source>
        <dbReference type="Pfam" id="PF13288"/>
    </source>
</evidence>
<comment type="pathway">
    <text evidence="1 9">Isoprenoid biosynthesis; isopentenyl diphosphate biosynthesis via DXP pathway; isopentenyl diphosphate from 1-deoxy-D-xylulose 5-phosphate: step 1/6.</text>
</comment>
<dbReference type="NCBIfam" id="TIGR00243">
    <property type="entry name" value="Dxr"/>
    <property type="match status" value="1"/>
</dbReference>
<dbReference type="Pfam" id="PF13288">
    <property type="entry name" value="DXPR_C"/>
    <property type="match status" value="1"/>
</dbReference>
<feature type="domain" description="DXP reductoisomerase C-terminal" evidence="12">
    <location>
        <begin position="265"/>
        <end position="381"/>
    </location>
</feature>
<feature type="binding site" evidence="9">
    <location>
        <position position="130"/>
    </location>
    <ligand>
        <name>NADPH</name>
        <dbReference type="ChEBI" id="CHEBI:57783"/>
    </ligand>
</feature>
<dbReference type="PANTHER" id="PTHR30525:SF0">
    <property type="entry name" value="1-DEOXY-D-XYLULOSE 5-PHOSPHATE REDUCTOISOMERASE, CHLOROPLASTIC"/>
    <property type="match status" value="1"/>
</dbReference>
<dbReference type="GO" id="GO:0070402">
    <property type="term" value="F:NADPH binding"/>
    <property type="evidence" value="ECO:0007669"/>
    <property type="project" value="InterPro"/>
</dbReference>
<evidence type="ECO:0000256" key="5">
    <source>
        <dbReference type="ARBA" id="ARBA00023002"/>
    </source>
</evidence>
<evidence type="ECO:0000256" key="9">
    <source>
        <dbReference type="HAMAP-Rule" id="MF_00183"/>
    </source>
</evidence>
<feature type="binding site" evidence="9">
    <location>
        <position position="225"/>
    </location>
    <ligand>
        <name>1-deoxy-D-xylulose 5-phosphate</name>
        <dbReference type="ChEBI" id="CHEBI:57792"/>
    </ligand>
</feature>
<keyword evidence="7 9" id="KW-0414">Isoprene biosynthesis</keyword>
<comment type="caution">
    <text evidence="9">Lacks conserved residue(s) required for the propagation of feature annotation.</text>
</comment>
<dbReference type="UniPathway" id="UPA00056">
    <property type="reaction ID" value="UER00092"/>
</dbReference>
<evidence type="ECO:0000256" key="7">
    <source>
        <dbReference type="ARBA" id="ARBA00023229"/>
    </source>
</evidence>
<dbReference type="HAMAP" id="MF_00183">
    <property type="entry name" value="DXP_reductoisom"/>
    <property type="match status" value="1"/>
</dbReference>
<feature type="binding site" evidence="9">
    <location>
        <position position="225"/>
    </location>
    <ligand>
        <name>Mn(2+)</name>
        <dbReference type="ChEBI" id="CHEBI:29035"/>
    </ligand>
</feature>
<comment type="caution">
    <text evidence="13">The sequence shown here is derived from an EMBL/GenBank/DDBJ whole genome shotgun (WGS) entry which is preliminary data.</text>
</comment>
<proteinExistence type="inferred from homology"/>
<dbReference type="GO" id="GO:0016853">
    <property type="term" value="F:isomerase activity"/>
    <property type="evidence" value="ECO:0007669"/>
    <property type="project" value="UniProtKB-KW"/>
</dbReference>
<dbReference type="EC" id="1.1.1.267" evidence="9"/>
<evidence type="ECO:0000256" key="2">
    <source>
        <dbReference type="ARBA" id="ARBA00006825"/>
    </source>
</evidence>
<feature type="binding site" evidence="9">
    <location>
        <position position="180"/>
    </location>
    <ligand>
        <name>1-deoxy-D-xylulose 5-phosphate</name>
        <dbReference type="ChEBI" id="CHEBI:57792"/>
    </ligand>
</feature>
<evidence type="ECO:0000259" key="11">
    <source>
        <dbReference type="Pfam" id="PF08436"/>
    </source>
</evidence>
<feature type="binding site" evidence="9">
    <location>
        <position position="16"/>
    </location>
    <ligand>
        <name>NADPH</name>
        <dbReference type="ChEBI" id="CHEBI:57783"/>
    </ligand>
</feature>
<dbReference type="GO" id="GO:0051484">
    <property type="term" value="P:isopentenyl diphosphate biosynthetic process, methylerythritol 4-phosphate pathway involved in terpenoid biosynthetic process"/>
    <property type="evidence" value="ECO:0007669"/>
    <property type="project" value="UniProtKB-ARBA"/>
</dbReference>
<dbReference type="FunFam" id="3.40.50.720:FF:000045">
    <property type="entry name" value="1-deoxy-D-xylulose 5-phosphate reductoisomerase"/>
    <property type="match status" value="1"/>
</dbReference>
<feature type="binding site" evidence="9">
    <location>
        <position position="221"/>
    </location>
    <ligand>
        <name>1-deoxy-D-xylulose 5-phosphate</name>
        <dbReference type="ChEBI" id="CHEBI:57792"/>
    </ligand>
</feature>
<feature type="binding site" evidence="9">
    <location>
        <position position="209"/>
    </location>
    <ligand>
        <name>NADPH</name>
        <dbReference type="ChEBI" id="CHEBI:57783"/>
    </ligand>
</feature>
<dbReference type="Gene3D" id="1.10.1740.10">
    <property type="match status" value="1"/>
</dbReference>
<evidence type="ECO:0000256" key="4">
    <source>
        <dbReference type="ARBA" id="ARBA00022857"/>
    </source>
</evidence>
<feature type="binding site" evidence="9">
    <location>
        <position position="17"/>
    </location>
    <ligand>
        <name>NADPH</name>
        <dbReference type="ChEBI" id="CHEBI:57783"/>
    </ligand>
</feature>
<dbReference type="GO" id="GO:0030604">
    <property type="term" value="F:1-deoxy-D-xylulose-5-phosphate reductoisomerase activity"/>
    <property type="evidence" value="ECO:0007669"/>
    <property type="project" value="UniProtKB-UniRule"/>
</dbReference>
<sequence>MPDSFSKRVTLLGSTGSIGTQALDVIRSQPGKFTVTALSAHSNAELLIQQAQEFRPAAVVIGDDAKYATVKAALASQPETEVLAGAAALADVAGRDDADVVLTAMVGYAGLLPTVRAIRAGKTIALANKETLVVAGQLITELVKDHGVGLYPVDSEHSAIFQCLVGEEQNPIEKIILTASGGPFRGRTREQLAQVTKAQALKHPNWDMGAKITIDSASLMNKGLEVIEAKWLFGLRNDQIDVVVHPQSIIHSLVQFEDGSLKAQLGLPDMKLPIQYALGYPQRLANTFPRFSFLDYPQLTFEQADTSAFRNLALAFEAMGRAGNAPCILNAANEIAVAAFLRDEIGFLQMSEVVETSLARVSYLAAPSLDDYVETDRETRRIAQELVGHS</sequence>
<dbReference type="EMBL" id="SRLA01000001">
    <property type="protein sequence ID" value="TGE10354.1"/>
    <property type="molecule type" value="Genomic_DNA"/>
</dbReference>
<dbReference type="GO" id="GO:0030145">
    <property type="term" value="F:manganese ion binding"/>
    <property type="evidence" value="ECO:0007669"/>
    <property type="project" value="TreeGrafter"/>
</dbReference>
<gene>
    <name evidence="9" type="primary">dxr</name>
    <name evidence="13" type="ORF">EU556_05930</name>
</gene>
<feature type="binding site" evidence="9">
    <location>
        <position position="129"/>
    </location>
    <ligand>
        <name>1-deoxy-D-xylulose 5-phosphate</name>
        <dbReference type="ChEBI" id="CHEBI:57792"/>
    </ligand>
</feature>
<dbReference type="NCBIfam" id="NF009114">
    <property type="entry name" value="PRK12464.1"/>
    <property type="match status" value="1"/>
</dbReference>
<keyword evidence="9" id="KW-0460">Magnesium</keyword>
<feature type="binding site" evidence="9">
    <location>
        <position position="216"/>
    </location>
    <ligand>
        <name>1-deoxy-D-xylulose 5-phosphate</name>
        <dbReference type="ChEBI" id="CHEBI:57792"/>
    </ligand>
</feature>
<feature type="domain" description="1-deoxy-D-xylulose 5-phosphate reductoisomerase N-terminal" evidence="10">
    <location>
        <begin position="9"/>
        <end position="136"/>
    </location>
</feature>
<feature type="binding site" evidence="9">
    <location>
        <position position="222"/>
    </location>
    <ligand>
        <name>1-deoxy-D-xylulose 5-phosphate</name>
        <dbReference type="ChEBI" id="CHEBI:57792"/>
    </ligand>
</feature>
<dbReference type="Proteomes" id="UP000298337">
    <property type="component" value="Unassembled WGS sequence"/>
</dbReference>
<evidence type="ECO:0000256" key="1">
    <source>
        <dbReference type="ARBA" id="ARBA00005094"/>
    </source>
</evidence>
<dbReference type="InterPro" id="IPR036291">
    <property type="entry name" value="NAD(P)-bd_dom_sf"/>
</dbReference>
<evidence type="ECO:0000313" key="14">
    <source>
        <dbReference type="Proteomes" id="UP000298337"/>
    </source>
</evidence>
<dbReference type="PANTHER" id="PTHR30525">
    <property type="entry name" value="1-DEOXY-D-XYLULOSE 5-PHOSPHATE REDUCTOISOMERASE"/>
    <property type="match status" value="1"/>
</dbReference>
<evidence type="ECO:0000313" key="13">
    <source>
        <dbReference type="EMBL" id="TGE10354.1"/>
    </source>
</evidence>
<dbReference type="Pfam" id="PF02670">
    <property type="entry name" value="DXP_reductoisom"/>
    <property type="match status" value="1"/>
</dbReference>
<dbReference type="AlphaFoldDB" id="A0A4Z0PCH8"/>
<dbReference type="InterPro" id="IPR026877">
    <property type="entry name" value="DXPR_C"/>
</dbReference>
<feature type="binding site" evidence="9">
    <location>
        <position position="155"/>
    </location>
    <ligand>
        <name>1-deoxy-D-xylulose 5-phosphate</name>
        <dbReference type="ChEBI" id="CHEBI:57792"/>
    </ligand>
</feature>
<protein>
    <recommendedName>
        <fullName evidence="9">1-deoxy-D-xylulose 5-phosphate reductoisomerase</fullName>
        <shortName evidence="9">DXP reductoisomerase</shortName>
        <ecNumber evidence="9">1.1.1.267</ecNumber>
    </recommendedName>
    <alternativeName>
        <fullName evidence="9">1-deoxyxylulose-5-phosphate reductoisomerase</fullName>
    </alternativeName>
    <alternativeName>
        <fullName evidence="9">2-C-methyl-D-erythritol 4-phosphate synthase</fullName>
    </alternativeName>
</protein>
<dbReference type="SUPFAM" id="SSF51735">
    <property type="entry name" value="NAD(P)-binding Rossmann-fold domains"/>
    <property type="match status" value="1"/>
</dbReference>
<keyword evidence="3 9" id="KW-0479">Metal-binding</keyword>
<dbReference type="Gene3D" id="3.40.50.720">
    <property type="entry name" value="NAD(P)-binding Rossmann-like Domain"/>
    <property type="match status" value="1"/>
</dbReference>
<evidence type="ECO:0000256" key="8">
    <source>
        <dbReference type="ARBA" id="ARBA00048543"/>
    </source>
</evidence>
<dbReference type="SUPFAM" id="SSF55347">
    <property type="entry name" value="Glyceraldehyde-3-phosphate dehydrogenase-like, C-terminal domain"/>
    <property type="match status" value="1"/>
</dbReference>
<feature type="binding site" evidence="9">
    <location>
        <position position="156"/>
    </location>
    <ligand>
        <name>Mn(2+)</name>
        <dbReference type="ChEBI" id="CHEBI:29035"/>
    </ligand>
</feature>
<name>A0A4Z0PCH8_9BACT</name>
<comment type="catalytic activity">
    <reaction evidence="8">
        <text>2-C-methyl-D-erythritol 4-phosphate + NADP(+) = 1-deoxy-D-xylulose 5-phosphate + NADPH + H(+)</text>
        <dbReference type="Rhea" id="RHEA:13717"/>
        <dbReference type="ChEBI" id="CHEBI:15378"/>
        <dbReference type="ChEBI" id="CHEBI:57783"/>
        <dbReference type="ChEBI" id="CHEBI:57792"/>
        <dbReference type="ChEBI" id="CHEBI:58262"/>
        <dbReference type="ChEBI" id="CHEBI:58349"/>
        <dbReference type="EC" id="1.1.1.267"/>
    </reaction>
    <physiologicalReaction direction="right-to-left" evidence="8">
        <dbReference type="Rhea" id="RHEA:13719"/>
    </physiologicalReaction>
</comment>
<organism evidence="13 14">
    <name type="scientific">Hymenobacter fodinae</name>
    <dbReference type="NCBI Taxonomy" id="2510796"/>
    <lineage>
        <taxon>Bacteria</taxon>
        <taxon>Pseudomonadati</taxon>
        <taxon>Bacteroidota</taxon>
        <taxon>Cytophagia</taxon>
        <taxon>Cytophagales</taxon>
        <taxon>Hymenobacteraceae</taxon>
        <taxon>Hymenobacter</taxon>
    </lineage>
</organism>
<accession>A0A4Z0PCH8</accession>
<comment type="cofactor">
    <cofactor evidence="9">
        <name>Mg(2+)</name>
        <dbReference type="ChEBI" id="CHEBI:18420"/>
    </cofactor>
    <cofactor evidence="9">
        <name>Mn(2+)</name>
        <dbReference type="ChEBI" id="CHEBI:29035"/>
    </cofactor>
</comment>
<feature type="binding site" evidence="9">
    <location>
        <position position="18"/>
    </location>
    <ligand>
        <name>NADPH</name>
        <dbReference type="ChEBI" id="CHEBI:57783"/>
    </ligand>
</feature>
<feature type="binding site" evidence="9">
    <location>
        <position position="128"/>
    </location>
    <ligand>
        <name>NADPH</name>
        <dbReference type="ChEBI" id="CHEBI:57783"/>
    </ligand>
</feature>
<dbReference type="OrthoDB" id="9806546at2"/>
<reference evidence="13 14" key="1">
    <citation type="submission" date="2019-04" db="EMBL/GenBank/DDBJ databases">
        <authorList>
            <person name="Feng G."/>
            <person name="Zhang J."/>
            <person name="Zhu H."/>
        </authorList>
    </citation>
    <scope>NUCLEOTIDE SEQUENCE [LARGE SCALE GENOMIC DNA]</scope>
    <source>
        <strain evidence="13 14">92R-1</strain>
    </source>
</reference>
<comment type="similarity">
    <text evidence="2 9">Belongs to the DXR family.</text>
</comment>
<dbReference type="SUPFAM" id="SSF69055">
    <property type="entry name" value="1-deoxy-D-xylulose-5-phosphate reductoisomerase, C-terminal domain"/>
    <property type="match status" value="1"/>
</dbReference>
<keyword evidence="13" id="KW-0413">Isomerase</keyword>
<dbReference type="InterPro" id="IPR036169">
    <property type="entry name" value="DXPR_C_sf"/>
</dbReference>